<dbReference type="InterPro" id="IPR001647">
    <property type="entry name" value="HTH_TetR"/>
</dbReference>
<dbReference type="Proteomes" id="UP000199517">
    <property type="component" value="Unassembled WGS sequence"/>
</dbReference>
<dbReference type="SUPFAM" id="SSF46689">
    <property type="entry name" value="Homeodomain-like"/>
    <property type="match status" value="1"/>
</dbReference>
<dbReference type="GO" id="GO:0003700">
    <property type="term" value="F:DNA-binding transcription factor activity"/>
    <property type="evidence" value="ECO:0007669"/>
    <property type="project" value="TreeGrafter"/>
</dbReference>
<evidence type="ECO:0000256" key="4">
    <source>
        <dbReference type="PROSITE-ProRule" id="PRU00335"/>
    </source>
</evidence>
<sequence>MKVRTEARRDAILEVASQVFLEMGFERASIAEIVKRIGGSKSTIYGYFPSKESLFLAVTHAAGERHMAASITELQSYSGQDLEAVLVSFSVRLLEFLCSAEAIAAHRMVMGEAGNSDIGTMFYEAGPKRGLVAVAELFERAIAHGQLQGDDPWVMAQYFASMANAEYQHRWFLKDAPPLKKAQIRQTAERAVGLFLRAFSQ</sequence>
<dbReference type="Pfam" id="PF14246">
    <property type="entry name" value="TetR_C_7"/>
    <property type="match status" value="1"/>
</dbReference>
<keyword evidence="7" id="KW-1185">Reference proteome</keyword>
<evidence type="ECO:0000256" key="3">
    <source>
        <dbReference type="ARBA" id="ARBA00023163"/>
    </source>
</evidence>
<dbReference type="InterPro" id="IPR039536">
    <property type="entry name" value="TetR_C_Proteobacteria"/>
</dbReference>
<dbReference type="Gene3D" id="1.10.10.60">
    <property type="entry name" value="Homeodomain-like"/>
    <property type="match status" value="1"/>
</dbReference>
<feature type="DNA-binding region" description="H-T-H motif" evidence="4">
    <location>
        <begin position="29"/>
        <end position="48"/>
    </location>
</feature>
<dbReference type="InterPro" id="IPR036271">
    <property type="entry name" value="Tet_transcr_reg_TetR-rel_C_sf"/>
</dbReference>
<name>A0A1I1WK09_9BURK</name>
<dbReference type="OrthoDB" id="8535430at2"/>
<dbReference type="PROSITE" id="PS50977">
    <property type="entry name" value="HTH_TETR_2"/>
    <property type="match status" value="1"/>
</dbReference>
<dbReference type="FunFam" id="1.10.10.60:FF:000141">
    <property type="entry name" value="TetR family transcriptional regulator"/>
    <property type="match status" value="1"/>
</dbReference>
<feature type="domain" description="HTH tetR-type" evidence="5">
    <location>
        <begin position="6"/>
        <end position="66"/>
    </location>
</feature>
<reference evidence="7" key="1">
    <citation type="submission" date="2016-10" db="EMBL/GenBank/DDBJ databases">
        <authorList>
            <person name="Varghese N."/>
            <person name="Submissions S."/>
        </authorList>
    </citation>
    <scope>NUCLEOTIDE SEQUENCE [LARGE SCALE GENOMIC DNA]</scope>
    <source>
        <strain evidence="7">DSM 7481</strain>
    </source>
</reference>
<keyword evidence="1" id="KW-0805">Transcription regulation</keyword>
<accession>A0A1I1WK09</accession>
<dbReference type="PANTHER" id="PTHR30055">
    <property type="entry name" value="HTH-TYPE TRANSCRIPTIONAL REGULATOR RUTR"/>
    <property type="match status" value="1"/>
</dbReference>
<dbReference type="AlphaFoldDB" id="A0A1I1WK09"/>
<dbReference type="InterPro" id="IPR009057">
    <property type="entry name" value="Homeodomain-like_sf"/>
</dbReference>
<gene>
    <name evidence="6" type="ORF">SAMN04489710_11014</name>
</gene>
<dbReference type="Gene3D" id="1.10.357.10">
    <property type="entry name" value="Tetracycline Repressor, domain 2"/>
    <property type="match status" value="1"/>
</dbReference>
<evidence type="ECO:0000313" key="7">
    <source>
        <dbReference type="Proteomes" id="UP000199517"/>
    </source>
</evidence>
<evidence type="ECO:0000259" key="5">
    <source>
        <dbReference type="PROSITE" id="PS50977"/>
    </source>
</evidence>
<dbReference type="PRINTS" id="PR00455">
    <property type="entry name" value="HTHTETR"/>
</dbReference>
<dbReference type="PANTHER" id="PTHR30055:SF119">
    <property type="entry name" value="NALC"/>
    <property type="match status" value="1"/>
</dbReference>
<keyword evidence="2 4" id="KW-0238">DNA-binding</keyword>
<dbReference type="Pfam" id="PF00440">
    <property type="entry name" value="TetR_N"/>
    <property type="match status" value="1"/>
</dbReference>
<dbReference type="STRING" id="32040.SAMN04489710_11014"/>
<proteinExistence type="predicted"/>
<organism evidence="6 7">
    <name type="scientific">Paracidovorax konjaci</name>
    <dbReference type="NCBI Taxonomy" id="32040"/>
    <lineage>
        <taxon>Bacteria</taxon>
        <taxon>Pseudomonadati</taxon>
        <taxon>Pseudomonadota</taxon>
        <taxon>Betaproteobacteria</taxon>
        <taxon>Burkholderiales</taxon>
        <taxon>Comamonadaceae</taxon>
        <taxon>Paracidovorax</taxon>
    </lineage>
</organism>
<dbReference type="EMBL" id="FOMQ01000010">
    <property type="protein sequence ID" value="SFD95486.1"/>
    <property type="molecule type" value="Genomic_DNA"/>
</dbReference>
<dbReference type="InterPro" id="IPR050109">
    <property type="entry name" value="HTH-type_TetR-like_transc_reg"/>
</dbReference>
<keyword evidence="3" id="KW-0804">Transcription</keyword>
<evidence type="ECO:0000256" key="2">
    <source>
        <dbReference type="ARBA" id="ARBA00023125"/>
    </source>
</evidence>
<dbReference type="SUPFAM" id="SSF48498">
    <property type="entry name" value="Tetracyclin repressor-like, C-terminal domain"/>
    <property type="match status" value="1"/>
</dbReference>
<evidence type="ECO:0000256" key="1">
    <source>
        <dbReference type="ARBA" id="ARBA00023015"/>
    </source>
</evidence>
<dbReference type="RefSeq" id="WP_092953755.1">
    <property type="nucleotide sequence ID" value="NZ_FOMQ01000010.1"/>
</dbReference>
<dbReference type="GO" id="GO:0000976">
    <property type="term" value="F:transcription cis-regulatory region binding"/>
    <property type="evidence" value="ECO:0007669"/>
    <property type="project" value="TreeGrafter"/>
</dbReference>
<evidence type="ECO:0000313" key="6">
    <source>
        <dbReference type="EMBL" id="SFD95486.1"/>
    </source>
</evidence>
<protein>
    <submittedName>
        <fullName evidence="6">DNA-binding transcriptional regulator, AcrR family</fullName>
    </submittedName>
</protein>